<feature type="transmembrane region" description="Helical" evidence="6">
    <location>
        <begin position="127"/>
        <end position="147"/>
    </location>
</feature>
<sequence>MSASASASASLLSDQQNIPTLKTPLISQTPTQTETKFPYRAHILTESKCIANIALPMILVGFLMYSRSMISMLFLGRLGGLSLAGGSLAIGFANITGYSVLSGLAIGMEPICGQAFGAKKFKLLGLALQRTIILLLISSLPISFLWFNMKKILLFCGQDDDIANEAHSYILCSIPDLIALSFLHPLRIYLRSQSINLPLTYCAILAIIFHIPINYLFVSVFEWGIRGVALGAVWTNFNFVGSLVVFILISGVYKKTWPGMSSDCLKEWKSLLGLAIPSCISVCLEWWWYEIMILLSGFMINPQSTVASMGILIQTTALIYIFPSSLSFGVSTRVGNQLGANHPSSAKLAAIVGLCTSFLLGISALVFAFSIRKVWATMFTDEIEIMELTSVILPIIGLCELGNCPQTTSCGVLRGTARPKLGANINLGCFYMVGMPVAIWLSFYGGWDFKGLWIGLLAAQGSCAMTMLMVLARTNWEEQAERAKELTRNGVEEIENGDEEESGEFQEEEEGGEEEEHHHQQQQQQDDDDDDEIKECFNSMNGRDLLV</sequence>
<feature type="transmembrane region" description="Helical" evidence="6">
    <location>
        <begin position="309"/>
        <end position="328"/>
    </location>
</feature>
<keyword evidence="9" id="KW-1185">Reference proteome</keyword>
<organism evidence="8 9">
    <name type="scientific">Citrullus colocynthis</name>
    <name type="common">colocynth</name>
    <dbReference type="NCBI Taxonomy" id="252529"/>
    <lineage>
        <taxon>Eukaryota</taxon>
        <taxon>Viridiplantae</taxon>
        <taxon>Streptophyta</taxon>
        <taxon>Embryophyta</taxon>
        <taxon>Tracheophyta</taxon>
        <taxon>Spermatophyta</taxon>
        <taxon>Magnoliopsida</taxon>
        <taxon>eudicotyledons</taxon>
        <taxon>Gunneridae</taxon>
        <taxon>Pentapetalae</taxon>
        <taxon>rosids</taxon>
        <taxon>fabids</taxon>
        <taxon>Cucurbitales</taxon>
        <taxon>Cucurbitaceae</taxon>
        <taxon>Benincaseae</taxon>
        <taxon>Citrullus</taxon>
    </lineage>
</organism>
<evidence type="ECO:0000313" key="8">
    <source>
        <dbReference type="EMBL" id="CAK9310998.1"/>
    </source>
</evidence>
<comment type="subcellular location">
    <subcellularLocation>
        <location evidence="1">Membrane</location>
        <topology evidence="1">Multi-pass membrane protein</topology>
    </subcellularLocation>
</comment>
<dbReference type="InterPro" id="IPR045069">
    <property type="entry name" value="MATE_euk"/>
</dbReference>
<protein>
    <recommendedName>
        <fullName evidence="6">Protein DETOXIFICATION</fullName>
    </recommendedName>
    <alternativeName>
        <fullName evidence="6">Multidrug and toxic compound extrusion protein</fullName>
    </alternativeName>
</protein>
<reference evidence="8 9" key="1">
    <citation type="submission" date="2024-03" db="EMBL/GenBank/DDBJ databases">
        <authorList>
            <person name="Gkanogiannis A."/>
            <person name="Becerra Lopez-Lavalle L."/>
        </authorList>
    </citation>
    <scope>NUCLEOTIDE SEQUENCE [LARGE SCALE GENOMIC DNA]</scope>
</reference>
<evidence type="ECO:0000256" key="1">
    <source>
        <dbReference type="ARBA" id="ARBA00004141"/>
    </source>
</evidence>
<name>A0ABP0XS51_9ROSI</name>
<evidence type="ECO:0000256" key="5">
    <source>
        <dbReference type="ARBA" id="ARBA00023136"/>
    </source>
</evidence>
<dbReference type="CDD" id="cd13132">
    <property type="entry name" value="MATE_eukaryotic"/>
    <property type="match status" value="1"/>
</dbReference>
<feature type="transmembrane region" description="Helical" evidence="6">
    <location>
        <begin position="270"/>
        <end position="289"/>
    </location>
</feature>
<evidence type="ECO:0000256" key="4">
    <source>
        <dbReference type="ARBA" id="ARBA00022989"/>
    </source>
</evidence>
<feature type="transmembrane region" description="Helical" evidence="6">
    <location>
        <begin position="425"/>
        <end position="445"/>
    </location>
</feature>
<accession>A0ABP0XS51</accession>
<dbReference type="EMBL" id="OZ021744">
    <property type="protein sequence ID" value="CAK9310998.1"/>
    <property type="molecule type" value="Genomic_DNA"/>
</dbReference>
<evidence type="ECO:0000256" key="6">
    <source>
        <dbReference type="RuleBase" id="RU004914"/>
    </source>
</evidence>
<gene>
    <name evidence="8" type="ORF">CITCOLO1_LOCUS2643</name>
</gene>
<evidence type="ECO:0000256" key="3">
    <source>
        <dbReference type="ARBA" id="ARBA00022692"/>
    </source>
</evidence>
<dbReference type="Proteomes" id="UP001642487">
    <property type="component" value="Chromosome 10"/>
</dbReference>
<feature type="transmembrane region" description="Helical" evidence="6">
    <location>
        <begin position="198"/>
        <end position="217"/>
    </location>
</feature>
<dbReference type="NCBIfam" id="TIGR00797">
    <property type="entry name" value="matE"/>
    <property type="match status" value="1"/>
</dbReference>
<keyword evidence="3 6" id="KW-0812">Transmembrane</keyword>
<proteinExistence type="inferred from homology"/>
<evidence type="ECO:0000313" key="9">
    <source>
        <dbReference type="Proteomes" id="UP001642487"/>
    </source>
</evidence>
<feature type="transmembrane region" description="Helical" evidence="6">
    <location>
        <begin position="49"/>
        <end position="66"/>
    </location>
</feature>
<feature type="transmembrane region" description="Helical" evidence="6">
    <location>
        <begin position="167"/>
        <end position="186"/>
    </location>
</feature>
<evidence type="ECO:0000256" key="7">
    <source>
        <dbReference type="SAM" id="MobiDB-lite"/>
    </source>
</evidence>
<comment type="similarity">
    <text evidence="2 6">Belongs to the multi antimicrobial extrusion (MATE) (TC 2.A.66.1) family.</text>
</comment>
<feature type="transmembrane region" description="Helical" evidence="6">
    <location>
        <begin position="451"/>
        <end position="472"/>
    </location>
</feature>
<keyword evidence="4 6" id="KW-1133">Transmembrane helix</keyword>
<dbReference type="Pfam" id="PF01554">
    <property type="entry name" value="MatE"/>
    <property type="match status" value="2"/>
</dbReference>
<feature type="transmembrane region" description="Helical" evidence="6">
    <location>
        <begin position="348"/>
        <end position="371"/>
    </location>
</feature>
<feature type="transmembrane region" description="Helical" evidence="6">
    <location>
        <begin position="223"/>
        <end position="249"/>
    </location>
</feature>
<dbReference type="InterPro" id="IPR002528">
    <property type="entry name" value="MATE_fam"/>
</dbReference>
<keyword evidence="5 6" id="KW-0472">Membrane</keyword>
<feature type="region of interest" description="Disordered" evidence="7">
    <location>
        <begin position="483"/>
        <end position="547"/>
    </location>
</feature>
<dbReference type="PANTHER" id="PTHR11206">
    <property type="entry name" value="MULTIDRUG RESISTANCE PROTEIN"/>
    <property type="match status" value="1"/>
</dbReference>
<feature type="compositionally biased region" description="Acidic residues" evidence="7">
    <location>
        <begin position="492"/>
        <end position="514"/>
    </location>
</feature>
<evidence type="ECO:0000256" key="2">
    <source>
        <dbReference type="ARBA" id="ARBA00010199"/>
    </source>
</evidence>